<dbReference type="Pfam" id="PF10502">
    <property type="entry name" value="Peptidase_S26"/>
    <property type="match status" value="1"/>
</dbReference>
<dbReference type="SUPFAM" id="SSF51306">
    <property type="entry name" value="LexA/Signal peptidase"/>
    <property type="match status" value="1"/>
</dbReference>
<dbReference type="InterPro" id="IPR019533">
    <property type="entry name" value="Peptidase_S26"/>
</dbReference>
<dbReference type="InterPro" id="IPR036286">
    <property type="entry name" value="LexA/Signal_pep-like_sf"/>
</dbReference>
<dbReference type="Proteomes" id="UP000556620">
    <property type="component" value="Unassembled WGS sequence"/>
</dbReference>
<dbReference type="Gene3D" id="2.10.109.10">
    <property type="entry name" value="Umud Fragment, subunit A"/>
    <property type="match status" value="1"/>
</dbReference>
<proteinExistence type="predicted"/>
<dbReference type="GO" id="GO:0004252">
    <property type="term" value="F:serine-type endopeptidase activity"/>
    <property type="evidence" value="ECO:0007669"/>
    <property type="project" value="InterPro"/>
</dbReference>
<evidence type="ECO:0000313" key="2">
    <source>
        <dbReference type="EMBL" id="MBA6061671.1"/>
    </source>
</evidence>
<sequence>MTQRRFGIAAVCAAGVIGVAITAANYAGLRLNFTDSAPHGLWLVQTAEAASIKRGELVEVCPPALPVVRLMAERHYLTAGNCDDTGLTPLLKPVSAVAGDAIQLEPGQPVTVNGVALPNTAAMPAVPSWPAGRYIVQPGQVWLFSTYSAGSFDSRYFGPVELASVRGIAQPLAISGDVAAVTTGVTKQ</sequence>
<name>A0A7W2PUW1_9PSED</name>
<evidence type="ECO:0000259" key="1">
    <source>
        <dbReference type="Pfam" id="PF10502"/>
    </source>
</evidence>
<reference evidence="2 3" key="1">
    <citation type="submission" date="2020-07" db="EMBL/GenBank/DDBJ databases">
        <title>Diversity of carbapenemase encoding genes among Pseudomonas putida group clinical isolates in a tertiary Brazilian hospital.</title>
        <authorList>
            <person name="Alberto-Lei F."/>
            <person name="Nodari C.S."/>
            <person name="Streling A.P."/>
            <person name="Paulino J.T."/>
            <person name="Bessa-Neto F.O."/>
            <person name="Cayo R."/>
            <person name="Gales A.C."/>
        </authorList>
    </citation>
    <scope>NUCLEOTIDE SEQUENCE [LARGE SCALE GENOMIC DNA]</scope>
    <source>
        <strain evidence="2 3">14535</strain>
    </source>
</reference>
<dbReference type="RefSeq" id="WP_020309026.1">
    <property type="nucleotide sequence ID" value="NZ_JACGCU010000045.1"/>
</dbReference>
<evidence type="ECO:0000313" key="3">
    <source>
        <dbReference type="Proteomes" id="UP000556620"/>
    </source>
</evidence>
<dbReference type="GO" id="GO:0006465">
    <property type="term" value="P:signal peptide processing"/>
    <property type="evidence" value="ECO:0007669"/>
    <property type="project" value="InterPro"/>
</dbReference>
<organism evidence="2 3">
    <name type="scientific">Pseudomonas juntendi</name>
    <dbReference type="NCBI Taxonomy" id="2666183"/>
    <lineage>
        <taxon>Bacteria</taxon>
        <taxon>Pseudomonadati</taxon>
        <taxon>Pseudomonadota</taxon>
        <taxon>Gammaproteobacteria</taxon>
        <taxon>Pseudomonadales</taxon>
        <taxon>Pseudomonadaceae</taxon>
        <taxon>Pseudomonas</taxon>
    </lineage>
</organism>
<accession>A0A7W2PUW1</accession>
<dbReference type="EMBL" id="JACGCU010000045">
    <property type="protein sequence ID" value="MBA6061671.1"/>
    <property type="molecule type" value="Genomic_DNA"/>
</dbReference>
<feature type="domain" description="Peptidase S26" evidence="1">
    <location>
        <begin position="9"/>
        <end position="170"/>
    </location>
</feature>
<dbReference type="AlphaFoldDB" id="A0A7W2PUW1"/>
<protein>
    <submittedName>
        <fullName evidence="2">S26 family signal peptidase</fullName>
    </submittedName>
</protein>
<comment type="caution">
    <text evidence="2">The sequence shown here is derived from an EMBL/GenBank/DDBJ whole genome shotgun (WGS) entry which is preliminary data.</text>
</comment>
<gene>
    <name evidence="2" type="ORF">H4C44_21150</name>
</gene>